<name>A0A8S9Z2D9_9TREM</name>
<protein>
    <submittedName>
        <fullName evidence="1">Uncharacterized protein</fullName>
    </submittedName>
</protein>
<proteinExistence type="predicted"/>
<evidence type="ECO:0000313" key="1">
    <source>
        <dbReference type="EMBL" id="KAF7259720.1"/>
    </source>
</evidence>
<dbReference type="EMBL" id="JTDE01001069">
    <property type="protein sequence ID" value="KAF7259720.1"/>
    <property type="molecule type" value="Genomic_DNA"/>
</dbReference>
<accession>A0A8S9Z2D9</accession>
<evidence type="ECO:0000313" key="2">
    <source>
        <dbReference type="Proteomes" id="UP000822476"/>
    </source>
</evidence>
<comment type="caution">
    <text evidence="1">The sequence shown here is derived from an EMBL/GenBank/DDBJ whole genome shotgun (WGS) entry which is preliminary data.</text>
</comment>
<gene>
    <name evidence="1" type="ORF">EG68_02782</name>
</gene>
<reference evidence="1" key="1">
    <citation type="submission" date="2019-07" db="EMBL/GenBank/DDBJ databases">
        <title>Annotation for the trematode Paragonimus miyazaki's.</title>
        <authorList>
            <person name="Choi Y.-J."/>
        </authorList>
    </citation>
    <scope>NUCLEOTIDE SEQUENCE</scope>
    <source>
        <strain evidence="1">Japan</strain>
    </source>
</reference>
<keyword evidence="2" id="KW-1185">Reference proteome</keyword>
<sequence length="36" mass="3811">MHKIGGAPVNHSVAVPTGFNCLYYCVPDVCSCNNSI</sequence>
<dbReference type="Proteomes" id="UP000822476">
    <property type="component" value="Unassembled WGS sequence"/>
</dbReference>
<organism evidence="1 2">
    <name type="scientific">Paragonimus skrjabini miyazakii</name>
    <dbReference type="NCBI Taxonomy" id="59628"/>
    <lineage>
        <taxon>Eukaryota</taxon>
        <taxon>Metazoa</taxon>
        <taxon>Spiralia</taxon>
        <taxon>Lophotrochozoa</taxon>
        <taxon>Platyhelminthes</taxon>
        <taxon>Trematoda</taxon>
        <taxon>Digenea</taxon>
        <taxon>Plagiorchiida</taxon>
        <taxon>Troglotremata</taxon>
        <taxon>Troglotrematidae</taxon>
        <taxon>Paragonimus</taxon>
    </lineage>
</organism>
<dbReference type="AlphaFoldDB" id="A0A8S9Z2D9"/>